<evidence type="ECO:0000313" key="1">
    <source>
        <dbReference type="EMBL" id="SHM61782.1"/>
    </source>
</evidence>
<dbReference type="EMBL" id="FRCB01000010">
    <property type="protein sequence ID" value="SHM61782.1"/>
    <property type="molecule type" value="Genomic_DNA"/>
</dbReference>
<name>A0A1M7K909_9RHOB</name>
<dbReference type="RefSeq" id="WP_149780594.1">
    <property type="nucleotide sequence ID" value="NZ_FRCB01000010.1"/>
</dbReference>
<sequence>MTRFKSLFAIICSSVIFFAGHRAQADQVELRQDQLQSIGLLGWIAPQLEIPQAEANLPIVDPKDSSPAASLLRRYEARGIAGGLTGVVYDNRDRDHSKLPQAAFPQLTHLSYGPALREQGLDYGLAGRIILPTTVIGNSSTALTQRPSERSQARFAMTTPGGAERAFLTYANNHLYVYPEHRDHDDADLFPANWPYTLISQGSSHSDMPFVKALVMTVAAFSRETRDFLEAERLVGPTLQMIFRRNQKGLYTPEQYLSPAAHPTVYEANRLAPERMVAMAAALKPDEIPPMVHIDIEAEDFSDAAGLAGMSERLFQTSSAIARVWRSDAYSRTMTVSAEKTEDPNGHALNFKWVLLRGDPDKVRISPLTASGSKATISIDWHDSRRIAPGEMRTTDRVDIGIFAWNGLHYSAPGFVSVSFPLHQIRQYQPIGDPKTMRLVSVDYSNRENLKYVDPLLHWTANWKDEFTYGSNGAITRWQRLFPDETIVIQGEGARSGVPAPLHQLELEDGRPILVMRNALEPEN</sequence>
<proteinExistence type="predicted"/>
<reference evidence="1 2" key="1">
    <citation type="submission" date="2016-11" db="EMBL/GenBank/DDBJ databases">
        <authorList>
            <person name="Varghese N."/>
            <person name="Submissions S."/>
        </authorList>
    </citation>
    <scope>NUCLEOTIDE SEQUENCE [LARGE SCALE GENOMIC DNA]</scope>
    <source>
        <strain evidence="1 2">DSM 28249</strain>
    </source>
</reference>
<protein>
    <submittedName>
        <fullName evidence="1">Uncharacterized protein</fullName>
    </submittedName>
</protein>
<dbReference type="AlphaFoldDB" id="A0A1M7K909"/>
<organism evidence="1 2">
    <name type="scientific">Roseovarius litoreus</name>
    <dbReference type="NCBI Taxonomy" id="1155722"/>
    <lineage>
        <taxon>Bacteria</taxon>
        <taxon>Pseudomonadati</taxon>
        <taxon>Pseudomonadota</taxon>
        <taxon>Alphaproteobacteria</taxon>
        <taxon>Rhodobacterales</taxon>
        <taxon>Roseobacteraceae</taxon>
        <taxon>Roseovarius</taxon>
    </lineage>
</organism>
<gene>
    <name evidence="1" type="ORF">SAMN05443432_11031</name>
</gene>
<keyword evidence="2" id="KW-1185">Reference proteome</keyword>
<dbReference type="Proteomes" id="UP000322545">
    <property type="component" value="Unassembled WGS sequence"/>
</dbReference>
<evidence type="ECO:0000313" key="2">
    <source>
        <dbReference type="Proteomes" id="UP000322545"/>
    </source>
</evidence>
<accession>A0A1M7K909</accession>